<dbReference type="PRINTS" id="PR00171">
    <property type="entry name" value="SUGRTRNSPORT"/>
</dbReference>
<keyword evidence="3 7" id="KW-0813">Transport</keyword>
<feature type="transmembrane region" description="Helical" evidence="8">
    <location>
        <begin position="396"/>
        <end position="413"/>
    </location>
</feature>
<feature type="transmembrane region" description="Helical" evidence="8">
    <location>
        <begin position="93"/>
        <end position="114"/>
    </location>
</feature>
<feature type="transmembrane region" description="Helical" evidence="8">
    <location>
        <begin position="327"/>
        <end position="349"/>
    </location>
</feature>
<sequence length="495" mass="53536">GSSFNRYDNAFLGGTLALPSFISQFGLKDLSQHDINNLSSNIIITFQAGCSVACFLALPGAETLGRRMSMIIASIIFIAGAALQLTGHIETFYIGRFLTGIGVGPLTVIAPLYISEVAPSSLRGRCIGVFEICYQMGALVGFWMNYGVSLHVSGTGAAQWRIPVGLQLPLIGVFLVGIVALPETPRFLMKAGKGNMAESVLARLRNLDPDHEYLKQEMLDIRDEISIERRLMGITEEDTAWSNLKKQIKECMRPNIAYRVSIGVVTQLFGQLSGINGFNYYSPRIFRSLGVVGTNTGLFATGIFGVVKTITALVSLIFLVDFLGRKTLLLGGSIIMTISNFFLGAYIKIAKPSGTGTGQIDGAGIAACAFIYIYVIGFVSSFAGVPFILASECAPISVRALSATLGAATQWIMNLVVTKATPYMMTDLGYGTFFFFGSCIFLGGFYVWLFVPETKGVPLEHMAAVFGHEDLVFEQQHNAKIEEAAAVEQVDQAMK</sequence>
<dbReference type="InterPro" id="IPR005828">
    <property type="entry name" value="MFS_sugar_transport-like"/>
</dbReference>
<feature type="non-terminal residue" evidence="10">
    <location>
        <position position="1"/>
    </location>
</feature>
<evidence type="ECO:0000313" key="11">
    <source>
        <dbReference type="Proteomes" id="UP000736672"/>
    </source>
</evidence>
<dbReference type="InterPro" id="IPR036259">
    <property type="entry name" value="MFS_trans_sf"/>
</dbReference>
<reference evidence="10" key="1">
    <citation type="journal article" date="2021" name="Nat. Commun.">
        <title>Genetic determinants of endophytism in the Arabidopsis root mycobiome.</title>
        <authorList>
            <person name="Mesny F."/>
            <person name="Miyauchi S."/>
            <person name="Thiergart T."/>
            <person name="Pickel B."/>
            <person name="Atanasova L."/>
            <person name="Karlsson M."/>
            <person name="Huettel B."/>
            <person name="Barry K.W."/>
            <person name="Haridas S."/>
            <person name="Chen C."/>
            <person name="Bauer D."/>
            <person name="Andreopoulos W."/>
            <person name="Pangilinan J."/>
            <person name="LaButti K."/>
            <person name="Riley R."/>
            <person name="Lipzen A."/>
            <person name="Clum A."/>
            <person name="Drula E."/>
            <person name="Henrissat B."/>
            <person name="Kohler A."/>
            <person name="Grigoriev I.V."/>
            <person name="Martin F.M."/>
            <person name="Hacquard S."/>
        </authorList>
    </citation>
    <scope>NUCLEOTIDE SEQUENCE</scope>
    <source>
        <strain evidence="10">FSSC 5 MPI-SDFR-AT-0091</strain>
    </source>
</reference>
<evidence type="ECO:0000256" key="7">
    <source>
        <dbReference type="RuleBase" id="RU003346"/>
    </source>
</evidence>
<keyword evidence="5 8" id="KW-1133">Transmembrane helix</keyword>
<feature type="transmembrane region" description="Helical" evidence="8">
    <location>
        <begin position="70"/>
        <end position="87"/>
    </location>
</feature>
<gene>
    <name evidence="10" type="ORF">B0J15DRAFT_392903</name>
</gene>
<evidence type="ECO:0000256" key="6">
    <source>
        <dbReference type="ARBA" id="ARBA00023136"/>
    </source>
</evidence>
<keyword evidence="4 8" id="KW-0812">Transmembrane</keyword>
<feature type="transmembrane region" description="Helical" evidence="8">
    <location>
        <begin position="126"/>
        <end position="144"/>
    </location>
</feature>
<feature type="transmembrane region" description="Helical" evidence="8">
    <location>
        <begin position="164"/>
        <end position="181"/>
    </location>
</feature>
<evidence type="ECO:0000313" key="10">
    <source>
        <dbReference type="EMBL" id="KAH7264634.1"/>
    </source>
</evidence>
<dbReference type="PROSITE" id="PS00216">
    <property type="entry name" value="SUGAR_TRANSPORT_1"/>
    <property type="match status" value="1"/>
</dbReference>
<dbReference type="EMBL" id="JAGTJS010000007">
    <property type="protein sequence ID" value="KAH7264634.1"/>
    <property type="molecule type" value="Genomic_DNA"/>
</dbReference>
<protein>
    <submittedName>
        <fullName evidence="10">MFS quinate transporter QutD</fullName>
    </submittedName>
</protein>
<evidence type="ECO:0000256" key="1">
    <source>
        <dbReference type="ARBA" id="ARBA00004141"/>
    </source>
</evidence>
<evidence type="ECO:0000259" key="9">
    <source>
        <dbReference type="PROSITE" id="PS50850"/>
    </source>
</evidence>
<feature type="transmembrane region" description="Helical" evidence="8">
    <location>
        <begin position="433"/>
        <end position="451"/>
    </location>
</feature>
<comment type="similarity">
    <text evidence="2 7">Belongs to the major facilitator superfamily. Sugar transporter (TC 2.A.1.1) family.</text>
</comment>
<dbReference type="GO" id="GO:0016020">
    <property type="term" value="C:membrane"/>
    <property type="evidence" value="ECO:0007669"/>
    <property type="project" value="UniProtKB-SubCell"/>
</dbReference>
<feature type="transmembrane region" description="Helical" evidence="8">
    <location>
        <begin position="369"/>
        <end position="389"/>
    </location>
</feature>
<dbReference type="PANTHER" id="PTHR48022">
    <property type="entry name" value="PLASTIDIC GLUCOSE TRANSPORTER 4"/>
    <property type="match status" value="1"/>
</dbReference>
<comment type="caution">
    <text evidence="10">The sequence shown here is derived from an EMBL/GenBank/DDBJ whole genome shotgun (WGS) entry which is preliminary data.</text>
</comment>
<evidence type="ECO:0000256" key="4">
    <source>
        <dbReference type="ARBA" id="ARBA00022692"/>
    </source>
</evidence>
<dbReference type="InterPro" id="IPR003663">
    <property type="entry name" value="Sugar/inositol_transpt"/>
</dbReference>
<dbReference type="Proteomes" id="UP000736672">
    <property type="component" value="Unassembled WGS sequence"/>
</dbReference>
<dbReference type="NCBIfam" id="TIGR00879">
    <property type="entry name" value="SP"/>
    <property type="match status" value="1"/>
</dbReference>
<dbReference type="PROSITE" id="PS50850">
    <property type="entry name" value="MFS"/>
    <property type="match status" value="1"/>
</dbReference>
<dbReference type="InterPro" id="IPR050360">
    <property type="entry name" value="MFS_Sugar_Transporters"/>
</dbReference>
<keyword evidence="11" id="KW-1185">Reference proteome</keyword>
<keyword evidence="6 8" id="KW-0472">Membrane</keyword>
<feature type="transmembrane region" description="Helical" evidence="8">
    <location>
        <begin position="38"/>
        <end position="58"/>
    </location>
</feature>
<dbReference type="PANTHER" id="PTHR48022:SF2">
    <property type="entry name" value="PLASTIDIC GLUCOSE TRANSPORTER 4"/>
    <property type="match status" value="1"/>
</dbReference>
<dbReference type="AlphaFoldDB" id="A0A9P9HVK8"/>
<dbReference type="InterPro" id="IPR020846">
    <property type="entry name" value="MFS_dom"/>
</dbReference>
<dbReference type="Gene3D" id="1.20.1250.20">
    <property type="entry name" value="MFS general substrate transporter like domains"/>
    <property type="match status" value="1"/>
</dbReference>
<evidence type="ECO:0000256" key="5">
    <source>
        <dbReference type="ARBA" id="ARBA00022989"/>
    </source>
</evidence>
<dbReference type="SUPFAM" id="SSF103473">
    <property type="entry name" value="MFS general substrate transporter"/>
    <property type="match status" value="1"/>
</dbReference>
<evidence type="ECO:0000256" key="2">
    <source>
        <dbReference type="ARBA" id="ARBA00010992"/>
    </source>
</evidence>
<dbReference type="Pfam" id="PF00083">
    <property type="entry name" value="Sugar_tr"/>
    <property type="match status" value="1"/>
</dbReference>
<feature type="transmembrane region" description="Helical" evidence="8">
    <location>
        <begin position="298"/>
        <end position="320"/>
    </location>
</feature>
<comment type="subcellular location">
    <subcellularLocation>
        <location evidence="1">Membrane</location>
        <topology evidence="1">Multi-pass membrane protein</topology>
    </subcellularLocation>
</comment>
<dbReference type="OrthoDB" id="508119at2759"/>
<dbReference type="GO" id="GO:0005351">
    <property type="term" value="F:carbohydrate:proton symporter activity"/>
    <property type="evidence" value="ECO:0007669"/>
    <property type="project" value="TreeGrafter"/>
</dbReference>
<evidence type="ECO:0000256" key="8">
    <source>
        <dbReference type="SAM" id="Phobius"/>
    </source>
</evidence>
<proteinExistence type="inferred from homology"/>
<dbReference type="InterPro" id="IPR005829">
    <property type="entry name" value="Sugar_transporter_CS"/>
</dbReference>
<organism evidence="10 11">
    <name type="scientific">Fusarium solani</name>
    <name type="common">Filamentous fungus</name>
    <dbReference type="NCBI Taxonomy" id="169388"/>
    <lineage>
        <taxon>Eukaryota</taxon>
        <taxon>Fungi</taxon>
        <taxon>Dikarya</taxon>
        <taxon>Ascomycota</taxon>
        <taxon>Pezizomycotina</taxon>
        <taxon>Sordariomycetes</taxon>
        <taxon>Hypocreomycetidae</taxon>
        <taxon>Hypocreales</taxon>
        <taxon>Nectriaceae</taxon>
        <taxon>Fusarium</taxon>
        <taxon>Fusarium solani species complex</taxon>
    </lineage>
</organism>
<feature type="transmembrane region" description="Helical" evidence="8">
    <location>
        <begin position="256"/>
        <end position="278"/>
    </location>
</feature>
<feature type="domain" description="Major facilitator superfamily (MFS) profile" evidence="9">
    <location>
        <begin position="1"/>
        <end position="455"/>
    </location>
</feature>
<evidence type="ECO:0000256" key="3">
    <source>
        <dbReference type="ARBA" id="ARBA00022448"/>
    </source>
</evidence>
<name>A0A9P9HVK8_FUSSL</name>
<accession>A0A9P9HVK8</accession>